<keyword evidence="2" id="KW-1185">Reference proteome</keyword>
<comment type="caution">
    <text evidence="1">The sequence shown here is derived from an EMBL/GenBank/DDBJ whole genome shotgun (WGS) entry which is preliminary data.</text>
</comment>
<protein>
    <submittedName>
        <fullName evidence="1">Bifunctional uroporphyrinogen-III synthetase/response regulator domain-containing protein</fullName>
    </submittedName>
</protein>
<proteinExistence type="predicted"/>
<accession>A0ACD2EJG5</accession>
<evidence type="ECO:0000313" key="1">
    <source>
        <dbReference type="EMBL" id="RRR42438.1"/>
    </source>
</evidence>
<dbReference type="EMBL" id="RRZR01000046">
    <property type="protein sequence ID" value="RRR42438.1"/>
    <property type="molecule type" value="Genomic_DNA"/>
</dbReference>
<name>A0ACD2EJG5_9MYCO</name>
<reference evidence="1" key="1">
    <citation type="submission" date="2018-11" db="EMBL/GenBank/DDBJ databases">
        <authorList>
            <person name="Sattar A."/>
            <person name="Zunita Z."/>
            <person name="Jalila A."/>
            <person name="Saleha A.A."/>
        </authorList>
    </citation>
    <scope>NUCLEOTIDE SEQUENCE</scope>
    <source>
        <strain evidence="1">F12-74</strain>
    </source>
</reference>
<organism evidence="1 2">
    <name type="scientific">Mycolicibacter terrae</name>
    <dbReference type="NCBI Taxonomy" id="1788"/>
    <lineage>
        <taxon>Bacteria</taxon>
        <taxon>Bacillati</taxon>
        <taxon>Actinomycetota</taxon>
        <taxon>Actinomycetes</taxon>
        <taxon>Mycobacteriales</taxon>
        <taxon>Mycobacteriaceae</taxon>
        <taxon>Mycolicibacter</taxon>
    </lineage>
</organism>
<gene>
    <name evidence="1" type="ORF">EHH44_17445</name>
</gene>
<evidence type="ECO:0000313" key="2">
    <source>
        <dbReference type="Proteomes" id="UP000268891"/>
    </source>
</evidence>
<sequence>MPCATAERQVVTGPTGDACVVWAAGHRIEIRRGRVLVDGTVRPLTSGEMTTLHALARVPGAVVSHSTLSRALTGDGGTAHAVETAVWRLRTALGDKNIVSTVVKRGYRLAIDHDPTPTARSSGRRDQCGQ</sequence>
<dbReference type="Proteomes" id="UP000268891">
    <property type="component" value="Unassembled WGS sequence"/>
</dbReference>